<dbReference type="EMBL" id="CP039393">
    <property type="protein sequence ID" value="QCD35622.1"/>
    <property type="molecule type" value="Genomic_DNA"/>
</dbReference>
<evidence type="ECO:0000313" key="2">
    <source>
        <dbReference type="Proteomes" id="UP000297031"/>
    </source>
</evidence>
<organism evidence="1 2">
    <name type="scientific">Muribaculum gordoncarteri</name>
    <dbReference type="NCBI Taxonomy" id="2530390"/>
    <lineage>
        <taxon>Bacteria</taxon>
        <taxon>Pseudomonadati</taxon>
        <taxon>Bacteroidota</taxon>
        <taxon>Bacteroidia</taxon>
        <taxon>Bacteroidales</taxon>
        <taxon>Muribaculaceae</taxon>
        <taxon>Muribaculum</taxon>
    </lineage>
</organism>
<protein>
    <submittedName>
        <fullName evidence="1">Uncharacterized protein</fullName>
    </submittedName>
</protein>
<dbReference type="OrthoDB" id="1080477at2"/>
<sequence>MMTVIEKQYMDSVININRMMRKAQDAEPDWEQRRYEIAFAVYMERRKLLTSREDDVKDAVAEADLLIAELKKTQEKK</sequence>
<gene>
    <name evidence="1" type="ORF">E7746_06810</name>
</gene>
<proteinExistence type="predicted"/>
<dbReference type="Proteomes" id="UP000297031">
    <property type="component" value="Chromosome"/>
</dbReference>
<reference evidence="1 2" key="1">
    <citation type="submission" date="2019-02" db="EMBL/GenBank/DDBJ databases">
        <title>Isolation and identification of novel species under the genus Muribaculum.</title>
        <authorList>
            <person name="Miyake S."/>
            <person name="Ding Y."/>
            <person name="Low A."/>
            <person name="Soh M."/>
            <person name="Seedorf H."/>
        </authorList>
    </citation>
    <scope>NUCLEOTIDE SEQUENCE [LARGE SCALE GENOMIC DNA]</scope>
    <source>
        <strain evidence="1 2">TLL-A4</strain>
    </source>
</reference>
<dbReference type="KEGG" id="mgod:E7746_06810"/>
<dbReference type="AlphaFoldDB" id="A0A4P7VIB5"/>
<name>A0A4P7VIB5_9BACT</name>
<evidence type="ECO:0000313" key="1">
    <source>
        <dbReference type="EMBL" id="QCD35622.1"/>
    </source>
</evidence>
<accession>A0A4P7VIB5</accession>
<keyword evidence="2" id="KW-1185">Reference proteome</keyword>